<dbReference type="STRING" id="1314781.A0A165JGB2"/>
<reference evidence="1 2" key="1">
    <citation type="journal article" date="2016" name="Mol. Biol. Evol.">
        <title>Comparative Genomics of Early-Diverging Mushroom-Forming Fungi Provides Insights into the Origins of Lignocellulose Decay Capabilities.</title>
        <authorList>
            <person name="Nagy L.G."/>
            <person name="Riley R."/>
            <person name="Tritt A."/>
            <person name="Adam C."/>
            <person name="Daum C."/>
            <person name="Floudas D."/>
            <person name="Sun H."/>
            <person name="Yadav J.S."/>
            <person name="Pangilinan J."/>
            <person name="Larsson K.H."/>
            <person name="Matsuura K."/>
            <person name="Barry K."/>
            <person name="Labutti K."/>
            <person name="Kuo R."/>
            <person name="Ohm R.A."/>
            <person name="Bhattacharya S.S."/>
            <person name="Shirouzu T."/>
            <person name="Yoshinaga Y."/>
            <person name="Martin F.M."/>
            <person name="Grigoriev I.V."/>
            <person name="Hibbett D.S."/>
        </authorList>
    </citation>
    <scope>NUCLEOTIDE SEQUENCE [LARGE SCALE GENOMIC DNA]</scope>
    <source>
        <strain evidence="1 2">HHB12029</strain>
    </source>
</reference>
<dbReference type="EMBL" id="KV425967">
    <property type="protein sequence ID" value="KZV94802.1"/>
    <property type="molecule type" value="Genomic_DNA"/>
</dbReference>
<dbReference type="Proteomes" id="UP000077266">
    <property type="component" value="Unassembled WGS sequence"/>
</dbReference>
<dbReference type="AlphaFoldDB" id="A0A165JGB2"/>
<sequence length="471" mass="51395">MDNTILVPLSSVDQAGVESSLSVFGYVVPTSSGGGLSVPLLKSACLRLVDKWRLIAGQIVWVPTTSSYAISVPLGPIDPSSRLHFTSTEERGCLDLQGGEMGGSEEAKTVKTPSMKYFVHKDTVGPLAACAKRGAPILNVHVARFEDYTCIGIATPHGVFDGTGQGALTQYLDAEIHGREYTLPPLQPLNILQTAFDSFNSATPPASPSAYDSTIDKAKGALENLKRELVQSGVKSVAALAGRVGYEYLWHRAEDRALFLGKNAIEKIVSKVKSEVKALDPSGSSFVSTGDVLYMWLVQTACADEAADETHTVGMMSAISMRPILSEVNEDFATYPHNCIVPMALPLTNKAATKNTPLAQLALTHRRAIDDARNLPYIQNWSRHINLIGSSVPDRRWRHDSWIMTNQSVARSTDIRFPSTKTVGFFYYFTPILPDHTIMMNELNGGIVMQGPVRRSRWNAIDRALAELMKA</sequence>
<gene>
    <name evidence="1" type="ORF">EXIGLDRAFT_611314</name>
</gene>
<name>A0A165JGB2_EXIGL</name>
<protein>
    <submittedName>
        <fullName evidence="1">Uncharacterized protein</fullName>
    </submittedName>
</protein>
<keyword evidence="2" id="KW-1185">Reference proteome</keyword>
<dbReference type="Gene3D" id="3.30.559.10">
    <property type="entry name" value="Chloramphenicol acetyltransferase-like domain"/>
    <property type="match status" value="2"/>
</dbReference>
<evidence type="ECO:0000313" key="2">
    <source>
        <dbReference type="Proteomes" id="UP000077266"/>
    </source>
</evidence>
<dbReference type="InterPro" id="IPR023213">
    <property type="entry name" value="CAT-like_dom_sf"/>
</dbReference>
<dbReference type="InParanoid" id="A0A165JGB2"/>
<organism evidence="1 2">
    <name type="scientific">Exidia glandulosa HHB12029</name>
    <dbReference type="NCBI Taxonomy" id="1314781"/>
    <lineage>
        <taxon>Eukaryota</taxon>
        <taxon>Fungi</taxon>
        <taxon>Dikarya</taxon>
        <taxon>Basidiomycota</taxon>
        <taxon>Agaricomycotina</taxon>
        <taxon>Agaricomycetes</taxon>
        <taxon>Auriculariales</taxon>
        <taxon>Exidiaceae</taxon>
        <taxon>Exidia</taxon>
    </lineage>
</organism>
<evidence type="ECO:0000313" key="1">
    <source>
        <dbReference type="EMBL" id="KZV94802.1"/>
    </source>
</evidence>
<proteinExistence type="predicted"/>
<dbReference type="OrthoDB" id="21502at2759"/>
<accession>A0A165JGB2</accession>